<comment type="caution">
    <text evidence="2">The sequence shown here is derived from an EMBL/GenBank/DDBJ whole genome shotgun (WGS) entry which is preliminary data.</text>
</comment>
<reference evidence="3" key="1">
    <citation type="submission" date="2017-09" db="EMBL/GenBank/DDBJ databases">
        <title>Depth-based differentiation of microbial function through sediment-hosted aquifers and enrichment of novel symbionts in the deep terrestrial subsurface.</title>
        <authorList>
            <person name="Probst A.J."/>
            <person name="Ladd B."/>
            <person name="Jarett J.K."/>
            <person name="Geller-Mcgrath D.E."/>
            <person name="Sieber C.M.K."/>
            <person name="Emerson J.B."/>
            <person name="Anantharaman K."/>
            <person name="Thomas B.C."/>
            <person name="Malmstrom R."/>
            <person name="Stieglmeier M."/>
            <person name="Klingl A."/>
            <person name="Woyke T."/>
            <person name="Ryan C.M."/>
            <person name="Banfield J.F."/>
        </authorList>
    </citation>
    <scope>NUCLEOTIDE SEQUENCE [LARGE SCALE GENOMIC DNA]</scope>
</reference>
<evidence type="ECO:0000313" key="2">
    <source>
        <dbReference type="EMBL" id="PJE77055.1"/>
    </source>
</evidence>
<dbReference type="EMBL" id="PFEU01000007">
    <property type="protein sequence ID" value="PJE77055.1"/>
    <property type="molecule type" value="Genomic_DNA"/>
</dbReference>
<protein>
    <recommendedName>
        <fullName evidence="4">Prepilin-type N-terminal cleavage/methylation domain-containing protein</fullName>
    </recommendedName>
</protein>
<keyword evidence="1" id="KW-0812">Transmembrane</keyword>
<evidence type="ECO:0000313" key="3">
    <source>
        <dbReference type="Proteomes" id="UP000231436"/>
    </source>
</evidence>
<keyword evidence="1" id="KW-0472">Membrane</keyword>
<name>A0A2M8LHY3_9BACT</name>
<evidence type="ECO:0000256" key="1">
    <source>
        <dbReference type="SAM" id="Phobius"/>
    </source>
</evidence>
<feature type="transmembrane region" description="Helical" evidence="1">
    <location>
        <begin position="12"/>
        <end position="33"/>
    </location>
</feature>
<evidence type="ECO:0008006" key="4">
    <source>
        <dbReference type="Google" id="ProtNLM"/>
    </source>
</evidence>
<proteinExistence type="predicted"/>
<sequence length="183" mass="19859">MKSKGFSLIETVLYIGLLAILLPSFVMVTLGYIQKSESVDPKIRMEEKAAVLFSEIQYELNQAQSIDVTGSSLATDDSSLVFVDAEGVSVTLSRTADAIAFIGGDQTIDRLERETASNVQWITDSDIDVNVWNVAVVRDSAGTLTGLNISMTMSVLNADGSPYRDISFSTDTTISLQPYTTEL</sequence>
<dbReference type="AlphaFoldDB" id="A0A2M8LHY3"/>
<organism evidence="2 3">
    <name type="scientific">Candidatus Uhrbacteria bacterium CG10_big_fil_rev_8_21_14_0_10_48_16</name>
    <dbReference type="NCBI Taxonomy" id="1975038"/>
    <lineage>
        <taxon>Bacteria</taxon>
        <taxon>Candidatus Uhriibacteriota</taxon>
    </lineage>
</organism>
<accession>A0A2M8LHY3</accession>
<gene>
    <name evidence="2" type="ORF">COV05_01400</name>
</gene>
<keyword evidence="1" id="KW-1133">Transmembrane helix</keyword>
<dbReference type="Proteomes" id="UP000231436">
    <property type="component" value="Unassembled WGS sequence"/>
</dbReference>